<gene>
    <name evidence="2" type="ORF">ACFP0N_38325</name>
</gene>
<dbReference type="EMBL" id="JBHSOD010000097">
    <property type="protein sequence ID" value="MFC5890825.1"/>
    <property type="molecule type" value="Genomic_DNA"/>
</dbReference>
<evidence type="ECO:0000313" key="3">
    <source>
        <dbReference type="Proteomes" id="UP001596067"/>
    </source>
</evidence>
<sequence>MTQYRITKHSPEQRAGATPSWTSFSDIGESFGGEQLTEAAYAETEEGYLSAIRQFAAVQGVTALKVDGLEMYPESSWWQRVSEGDSLSLYEAIELSRSILHEDFVWCRLFAGSEFFVHFGYDFYMYVGVSNPAEGIVASIRRAGLYVDEFESPYAT</sequence>
<dbReference type="Proteomes" id="UP001596067">
    <property type="component" value="Unassembled WGS sequence"/>
</dbReference>
<organism evidence="2 3">
    <name type="scientific">Kitasatospora aburaviensis</name>
    <dbReference type="NCBI Taxonomy" id="67265"/>
    <lineage>
        <taxon>Bacteria</taxon>
        <taxon>Bacillati</taxon>
        <taxon>Actinomycetota</taxon>
        <taxon>Actinomycetes</taxon>
        <taxon>Kitasatosporales</taxon>
        <taxon>Streptomycetaceae</taxon>
        <taxon>Kitasatospora</taxon>
    </lineage>
</organism>
<protein>
    <submittedName>
        <fullName evidence="2">Uncharacterized protein</fullName>
    </submittedName>
</protein>
<name>A0ABW1FA52_9ACTN</name>
<feature type="region of interest" description="Disordered" evidence="1">
    <location>
        <begin position="1"/>
        <end position="20"/>
    </location>
</feature>
<keyword evidence="3" id="KW-1185">Reference proteome</keyword>
<dbReference type="RefSeq" id="WP_313766170.1">
    <property type="nucleotide sequence ID" value="NZ_BAAAVH010000054.1"/>
</dbReference>
<comment type="caution">
    <text evidence="2">The sequence shown here is derived from an EMBL/GenBank/DDBJ whole genome shotgun (WGS) entry which is preliminary data.</text>
</comment>
<evidence type="ECO:0000313" key="2">
    <source>
        <dbReference type="EMBL" id="MFC5890825.1"/>
    </source>
</evidence>
<reference evidence="3" key="1">
    <citation type="journal article" date="2019" name="Int. J. Syst. Evol. Microbiol.">
        <title>The Global Catalogue of Microorganisms (GCM) 10K type strain sequencing project: providing services to taxonomists for standard genome sequencing and annotation.</title>
        <authorList>
            <consortium name="The Broad Institute Genomics Platform"/>
            <consortium name="The Broad Institute Genome Sequencing Center for Infectious Disease"/>
            <person name="Wu L."/>
            <person name="Ma J."/>
        </authorList>
    </citation>
    <scope>NUCLEOTIDE SEQUENCE [LARGE SCALE GENOMIC DNA]</scope>
    <source>
        <strain evidence="3">CGMCC 4.1469</strain>
    </source>
</reference>
<accession>A0ABW1FA52</accession>
<proteinExistence type="predicted"/>
<evidence type="ECO:0000256" key="1">
    <source>
        <dbReference type="SAM" id="MobiDB-lite"/>
    </source>
</evidence>